<evidence type="ECO:0000313" key="2">
    <source>
        <dbReference type="EMBL" id="KAJ7354407.1"/>
    </source>
</evidence>
<evidence type="ECO:0000313" key="3">
    <source>
        <dbReference type="Proteomes" id="UP001218218"/>
    </source>
</evidence>
<protein>
    <recommendedName>
        <fullName evidence="1">DUF6699 domain-containing protein</fullName>
    </recommendedName>
</protein>
<dbReference type="EMBL" id="JARIHO010000010">
    <property type="protein sequence ID" value="KAJ7354407.1"/>
    <property type="molecule type" value="Genomic_DNA"/>
</dbReference>
<accession>A0AAD7ABN6</accession>
<feature type="domain" description="DUF6699" evidence="1">
    <location>
        <begin position="173"/>
        <end position="304"/>
    </location>
</feature>
<proteinExistence type="predicted"/>
<dbReference type="InterPro" id="IPR046522">
    <property type="entry name" value="DUF6699"/>
</dbReference>
<dbReference type="AlphaFoldDB" id="A0AAD7ABN6"/>
<dbReference type="Pfam" id="PF20415">
    <property type="entry name" value="DUF6699"/>
    <property type="match status" value="1"/>
</dbReference>
<comment type="caution">
    <text evidence="2">The sequence shown here is derived from an EMBL/GenBank/DDBJ whole genome shotgun (WGS) entry which is preliminary data.</text>
</comment>
<organism evidence="2 3">
    <name type="scientific">Mycena albidolilacea</name>
    <dbReference type="NCBI Taxonomy" id="1033008"/>
    <lineage>
        <taxon>Eukaryota</taxon>
        <taxon>Fungi</taxon>
        <taxon>Dikarya</taxon>
        <taxon>Basidiomycota</taxon>
        <taxon>Agaricomycotina</taxon>
        <taxon>Agaricomycetes</taxon>
        <taxon>Agaricomycetidae</taxon>
        <taxon>Agaricales</taxon>
        <taxon>Marasmiineae</taxon>
        <taxon>Mycenaceae</taxon>
        <taxon>Mycena</taxon>
    </lineage>
</organism>
<name>A0AAD7ABN6_9AGAR</name>
<reference evidence="2" key="1">
    <citation type="submission" date="2023-03" db="EMBL/GenBank/DDBJ databases">
        <title>Massive genome expansion in bonnet fungi (Mycena s.s.) driven by repeated elements and novel gene families across ecological guilds.</title>
        <authorList>
            <consortium name="Lawrence Berkeley National Laboratory"/>
            <person name="Harder C.B."/>
            <person name="Miyauchi S."/>
            <person name="Viragh M."/>
            <person name="Kuo A."/>
            <person name="Thoen E."/>
            <person name="Andreopoulos B."/>
            <person name="Lu D."/>
            <person name="Skrede I."/>
            <person name="Drula E."/>
            <person name="Henrissat B."/>
            <person name="Morin E."/>
            <person name="Kohler A."/>
            <person name="Barry K."/>
            <person name="LaButti K."/>
            <person name="Morin E."/>
            <person name="Salamov A."/>
            <person name="Lipzen A."/>
            <person name="Mereny Z."/>
            <person name="Hegedus B."/>
            <person name="Baldrian P."/>
            <person name="Stursova M."/>
            <person name="Weitz H."/>
            <person name="Taylor A."/>
            <person name="Grigoriev I.V."/>
            <person name="Nagy L.G."/>
            <person name="Martin F."/>
            <person name="Kauserud H."/>
        </authorList>
    </citation>
    <scope>NUCLEOTIDE SEQUENCE</scope>
    <source>
        <strain evidence="2">CBHHK002</strain>
    </source>
</reference>
<keyword evidence="3" id="KW-1185">Reference proteome</keyword>
<sequence length="333" mass="37175">MKPLFMSQEARVSARGLHSTWLLSYSPRRYIVLGVQHKSPFQRAGISGRTYPGELSFLIRTLLVIIVLYSPTCGRRFSSSSKNDVLPRDAIITNPPESVEASSTSPDIINAPALQDAPQLSGDHSWRPETSFPQFSFRFIHLMLMTRGLVQTPVERGYMLSAALEANGPTAFIDFDVTLPPQNVKQLKSIPAAILIEPATEPPLSSLVLVHPRLDSWHIMVQPIEGKVVLVRDVFAAIYTSLQLPATPTDFESLSLALQREVSTAYFHRCKRMPTTEQNAERSRGVKRVDFLRSTVRFAGLSKSQLGHTYLNLLLRPKPGPKRVHFSEKNSSS</sequence>
<evidence type="ECO:0000259" key="1">
    <source>
        <dbReference type="Pfam" id="PF20415"/>
    </source>
</evidence>
<gene>
    <name evidence="2" type="ORF">DFH08DRAFT_44373</name>
</gene>
<dbReference type="Proteomes" id="UP001218218">
    <property type="component" value="Unassembled WGS sequence"/>
</dbReference>